<evidence type="ECO:0000313" key="2">
    <source>
        <dbReference type="Proteomes" id="UP000050398"/>
    </source>
</evidence>
<evidence type="ECO:0000313" key="1">
    <source>
        <dbReference type="EMBL" id="KPL60517.1"/>
    </source>
</evidence>
<dbReference type="Proteomes" id="UP000050398">
    <property type="component" value="Unassembled WGS sequence"/>
</dbReference>
<name>A0A0P6WIQ8_9BACI</name>
<comment type="caution">
    <text evidence="1">The sequence shown here is derived from an EMBL/GenBank/DDBJ whole genome shotgun (WGS) entry which is preliminary data.</text>
</comment>
<gene>
    <name evidence="1" type="ORF">AM506_05160</name>
</gene>
<sequence>MTSKMELWGGGVGEWCEVIVGNWELVANRTGRLGLRKGVSVEFRISQRNVHSPLFLKLTKKRMPHHKASSHSIKA</sequence>
<accession>A0A0P6WIQ8</accession>
<reference evidence="1 2" key="1">
    <citation type="submission" date="2015-08" db="EMBL/GenBank/DDBJ databases">
        <title>Draft Genome Sequence of Bacillus vietnamensis UCD-SED5.</title>
        <authorList>
            <person name="Lee R.D."/>
            <person name="Jospin G."/>
            <person name="Lang J.M."/>
            <person name="Coil D.A."/>
            <person name="Eisen J.A."/>
        </authorList>
    </citation>
    <scope>NUCLEOTIDE SEQUENCE [LARGE SCALE GENOMIC DNA]</scope>
    <source>
        <strain evidence="1 2">UCD-SED5</strain>
    </source>
</reference>
<protein>
    <submittedName>
        <fullName evidence="1">Uncharacterized protein</fullName>
    </submittedName>
</protein>
<dbReference type="AlphaFoldDB" id="A0A0P6WIQ8"/>
<dbReference type="EMBL" id="LIXZ01000003">
    <property type="protein sequence ID" value="KPL60517.1"/>
    <property type="molecule type" value="Genomic_DNA"/>
</dbReference>
<organism evidence="1 2">
    <name type="scientific">Rossellomorea vietnamensis</name>
    <dbReference type="NCBI Taxonomy" id="218284"/>
    <lineage>
        <taxon>Bacteria</taxon>
        <taxon>Bacillati</taxon>
        <taxon>Bacillota</taxon>
        <taxon>Bacilli</taxon>
        <taxon>Bacillales</taxon>
        <taxon>Bacillaceae</taxon>
        <taxon>Rossellomorea</taxon>
    </lineage>
</organism>
<proteinExistence type="predicted"/>